<feature type="transmembrane region" description="Helical" evidence="6">
    <location>
        <begin position="496"/>
        <end position="518"/>
    </location>
</feature>
<comment type="caution">
    <text evidence="8">The sequence shown here is derived from an EMBL/GenBank/DDBJ whole genome shotgun (WGS) entry which is preliminary data.</text>
</comment>
<dbReference type="EMBL" id="CAXLJM020000072">
    <property type="protein sequence ID" value="CAL8126304.1"/>
    <property type="molecule type" value="Genomic_DNA"/>
</dbReference>
<accession>A0ABP1RCZ9</accession>
<evidence type="ECO:0000256" key="3">
    <source>
        <dbReference type="ARBA" id="ARBA00022989"/>
    </source>
</evidence>
<reference evidence="8 9" key="1">
    <citation type="submission" date="2024-08" db="EMBL/GenBank/DDBJ databases">
        <authorList>
            <person name="Cucini C."/>
            <person name="Frati F."/>
        </authorList>
    </citation>
    <scope>NUCLEOTIDE SEQUENCE [LARGE SCALE GENOMIC DNA]</scope>
</reference>
<protein>
    <recommendedName>
        <fullName evidence="7">Major facilitator superfamily (MFS) profile domain-containing protein</fullName>
    </recommendedName>
</protein>
<dbReference type="Gene3D" id="1.20.1250.20">
    <property type="entry name" value="MFS general substrate transporter like domains"/>
    <property type="match status" value="1"/>
</dbReference>
<feature type="region of interest" description="Disordered" evidence="5">
    <location>
        <begin position="1"/>
        <end position="45"/>
    </location>
</feature>
<evidence type="ECO:0000256" key="6">
    <source>
        <dbReference type="SAM" id="Phobius"/>
    </source>
</evidence>
<evidence type="ECO:0000313" key="8">
    <source>
        <dbReference type="EMBL" id="CAL8126304.1"/>
    </source>
</evidence>
<feature type="transmembrane region" description="Helical" evidence="6">
    <location>
        <begin position="314"/>
        <end position="333"/>
    </location>
</feature>
<feature type="transmembrane region" description="Helical" evidence="6">
    <location>
        <begin position="258"/>
        <end position="279"/>
    </location>
</feature>
<feature type="transmembrane region" description="Helical" evidence="6">
    <location>
        <begin position="229"/>
        <end position="246"/>
    </location>
</feature>
<dbReference type="PROSITE" id="PS50850">
    <property type="entry name" value="MFS"/>
    <property type="match status" value="1"/>
</dbReference>
<feature type="domain" description="Major facilitator superfamily (MFS) profile" evidence="7">
    <location>
        <begin position="158"/>
        <end position="584"/>
    </location>
</feature>
<dbReference type="SUPFAM" id="SSF103473">
    <property type="entry name" value="MFS general substrate transporter"/>
    <property type="match status" value="1"/>
</dbReference>
<evidence type="ECO:0000313" key="9">
    <source>
        <dbReference type="Proteomes" id="UP001642540"/>
    </source>
</evidence>
<keyword evidence="3 6" id="KW-1133">Transmembrane helix</keyword>
<feature type="transmembrane region" description="Helical" evidence="6">
    <location>
        <begin position="286"/>
        <end position="308"/>
    </location>
</feature>
<feature type="transmembrane region" description="Helical" evidence="6">
    <location>
        <begin position="443"/>
        <end position="460"/>
    </location>
</feature>
<evidence type="ECO:0000256" key="4">
    <source>
        <dbReference type="ARBA" id="ARBA00023136"/>
    </source>
</evidence>
<gene>
    <name evidence="8" type="ORF">ODALV1_LOCUS21340</name>
</gene>
<dbReference type="PANTHER" id="PTHR24064">
    <property type="entry name" value="SOLUTE CARRIER FAMILY 22 MEMBER"/>
    <property type="match status" value="1"/>
</dbReference>
<keyword evidence="9" id="KW-1185">Reference proteome</keyword>
<feature type="transmembrane region" description="Helical" evidence="6">
    <location>
        <begin position="197"/>
        <end position="217"/>
    </location>
</feature>
<dbReference type="CDD" id="cd17317">
    <property type="entry name" value="MFS_SLC22"/>
    <property type="match status" value="1"/>
</dbReference>
<comment type="subcellular location">
    <subcellularLocation>
        <location evidence="1">Membrane</location>
        <topology evidence="1">Multi-pass membrane protein</topology>
    </subcellularLocation>
</comment>
<feature type="compositionally biased region" description="Basic and acidic residues" evidence="5">
    <location>
        <begin position="18"/>
        <end position="27"/>
    </location>
</feature>
<feature type="transmembrane region" description="Helical" evidence="6">
    <location>
        <begin position="472"/>
        <end position="490"/>
    </location>
</feature>
<dbReference type="InterPro" id="IPR005828">
    <property type="entry name" value="MFS_sugar_transport-like"/>
</dbReference>
<organism evidence="8 9">
    <name type="scientific">Orchesella dallaii</name>
    <dbReference type="NCBI Taxonomy" id="48710"/>
    <lineage>
        <taxon>Eukaryota</taxon>
        <taxon>Metazoa</taxon>
        <taxon>Ecdysozoa</taxon>
        <taxon>Arthropoda</taxon>
        <taxon>Hexapoda</taxon>
        <taxon>Collembola</taxon>
        <taxon>Entomobryomorpha</taxon>
        <taxon>Entomobryoidea</taxon>
        <taxon>Orchesellidae</taxon>
        <taxon>Orchesellinae</taxon>
        <taxon>Orchesella</taxon>
    </lineage>
</organism>
<feature type="transmembrane region" description="Helical" evidence="6">
    <location>
        <begin position="562"/>
        <end position="579"/>
    </location>
</feature>
<feature type="transmembrane region" description="Helical" evidence="6">
    <location>
        <begin position="89"/>
        <end position="110"/>
    </location>
</feature>
<proteinExistence type="predicted"/>
<dbReference type="Pfam" id="PF00083">
    <property type="entry name" value="Sugar_tr"/>
    <property type="match status" value="1"/>
</dbReference>
<name>A0ABP1RCZ9_9HEXA</name>
<evidence type="ECO:0000256" key="1">
    <source>
        <dbReference type="ARBA" id="ARBA00004141"/>
    </source>
</evidence>
<evidence type="ECO:0000256" key="2">
    <source>
        <dbReference type="ARBA" id="ARBA00022692"/>
    </source>
</evidence>
<dbReference type="InterPro" id="IPR036259">
    <property type="entry name" value="MFS_trans_sf"/>
</dbReference>
<keyword evidence="2 6" id="KW-0812">Transmembrane</keyword>
<sequence length="599" mass="65848">MTMKGKPEVYSDKTSPSVEDKNKKIGDDQSGDITMTQDHGYETPKHSISVAGSECELKSSNGSSSESDPNTFEGLLNIVGEAGPWQLQIFLLTSFVGFCTALHNLIYAFIGAIPDHWCTLPTVGNYSQNDLKNLLIPRKSNGDFESCKTHPFSWNGTDEAFVVDGNVTESCDVVDFDYSTFDSTIVTDWQLVCGDTFWASAVQAMYMFGILCGSPIFGAVSDKLGRRKAILISTIIFVIAGPLVALSPNFTFVMITRFLLAFGSPGIYGTSFVLAIEVLGPSWRGLAGNLFCLPFAVGYMVLPGVAYFLRDWKMLQLVLSAPSVLLFATWYFLPESPRWLLRKGRVAEAEAILRQAAARNGRKKELPVDFSEMVARIADSEKENIIDETWKTKISSVLSGYTNLFGTPKMRTRTLVVYVCWASISLTYYGIALNSPNLSADRYLYTFIGGVLEVPSYFMVPPLIKYFGRKPVFSGFLLICSGALFLSLLFEEGSAIIITLSLFGKFVIGGAYALIYLYATELMPTLLRTYGLGTSSMVGRVGSIITPFIVDILGKDNRTYPSIVFGSVALVAGCLSLLLPETRNRRLPESVEDVELGRV</sequence>
<keyword evidence="4 6" id="KW-0472">Membrane</keyword>
<dbReference type="InterPro" id="IPR020846">
    <property type="entry name" value="MFS_dom"/>
</dbReference>
<feature type="compositionally biased region" description="Basic and acidic residues" evidence="5">
    <location>
        <begin position="1"/>
        <end position="11"/>
    </location>
</feature>
<feature type="transmembrane region" description="Helical" evidence="6">
    <location>
        <begin position="415"/>
        <end position="431"/>
    </location>
</feature>
<evidence type="ECO:0000259" key="7">
    <source>
        <dbReference type="PROSITE" id="PS50850"/>
    </source>
</evidence>
<evidence type="ECO:0000256" key="5">
    <source>
        <dbReference type="SAM" id="MobiDB-lite"/>
    </source>
</evidence>
<feature type="transmembrane region" description="Helical" evidence="6">
    <location>
        <begin position="530"/>
        <end position="550"/>
    </location>
</feature>
<dbReference type="Proteomes" id="UP001642540">
    <property type="component" value="Unassembled WGS sequence"/>
</dbReference>